<sequence length="60" mass="6942">MEIELKAYALAGYDYPKSDGLTKGDKLQDKMQERRIDATPVHQPVFLSSTNDLFPYYRCL</sequence>
<dbReference type="AlphaFoldDB" id="F0F6D6"/>
<protein>
    <submittedName>
        <fullName evidence="1">Uncharacterized protein</fullName>
    </submittedName>
</protein>
<proteinExistence type="predicted"/>
<organism evidence="1 2">
    <name type="scientific">Prevotella multiformis DSM 16608</name>
    <dbReference type="NCBI Taxonomy" id="888743"/>
    <lineage>
        <taxon>Bacteria</taxon>
        <taxon>Pseudomonadati</taxon>
        <taxon>Bacteroidota</taxon>
        <taxon>Bacteroidia</taxon>
        <taxon>Bacteroidales</taxon>
        <taxon>Prevotellaceae</taxon>
        <taxon>Prevotella</taxon>
    </lineage>
</organism>
<name>F0F6D6_9BACT</name>
<comment type="caution">
    <text evidence="1">The sequence shown here is derived from an EMBL/GenBank/DDBJ whole genome shotgun (WGS) entry which is preliminary data.</text>
</comment>
<evidence type="ECO:0000313" key="1">
    <source>
        <dbReference type="EMBL" id="EGC20218.1"/>
    </source>
</evidence>
<reference evidence="1 2" key="1">
    <citation type="submission" date="2011-01" db="EMBL/GenBank/DDBJ databases">
        <authorList>
            <person name="Muzny D."/>
            <person name="Qin X."/>
            <person name="Deng J."/>
            <person name="Jiang H."/>
            <person name="Liu Y."/>
            <person name="Qu J."/>
            <person name="Song X.-Z."/>
            <person name="Zhang L."/>
            <person name="Thornton R."/>
            <person name="Coyle M."/>
            <person name="Francisco L."/>
            <person name="Jackson L."/>
            <person name="Javaid M."/>
            <person name="Korchina V."/>
            <person name="Kovar C."/>
            <person name="Mata R."/>
            <person name="Mathew T."/>
            <person name="Ngo R."/>
            <person name="Nguyen L."/>
            <person name="Nguyen N."/>
            <person name="Okwuonu G."/>
            <person name="Ongeri F."/>
            <person name="Pham C."/>
            <person name="Simmons D."/>
            <person name="Wilczek-Boney K."/>
            <person name="Hale W."/>
            <person name="Jakkamsetti A."/>
            <person name="Pham P."/>
            <person name="Ruth R."/>
            <person name="San Lucas F."/>
            <person name="Warren J."/>
            <person name="Zhang J."/>
            <person name="Zhao Z."/>
            <person name="Zhou C."/>
            <person name="Zhu D."/>
            <person name="Lee S."/>
            <person name="Bess C."/>
            <person name="Blankenburg K."/>
            <person name="Forbes L."/>
            <person name="Fu Q."/>
            <person name="Gubbala S."/>
            <person name="Hirani K."/>
            <person name="Jayaseelan J.C."/>
            <person name="Lara F."/>
            <person name="Munidasa M."/>
            <person name="Palculict T."/>
            <person name="Patil S."/>
            <person name="Pu L.-L."/>
            <person name="Saada N."/>
            <person name="Tang L."/>
            <person name="Weissenberger G."/>
            <person name="Zhu Y."/>
            <person name="Hemphill L."/>
            <person name="Shang Y."/>
            <person name="Youmans B."/>
            <person name="Ayvaz T."/>
            <person name="Ross M."/>
            <person name="Santibanez J."/>
            <person name="Aqrawi P."/>
            <person name="Gross S."/>
            <person name="Joshi V."/>
            <person name="Fowler G."/>
            <person name="Nazareth L."/>
            <person name="Reid J."/>
            <person name="Worley K."/>
            <person name="Petrosino J."/>
            <person name="Highlander S."/>
            <person name="Gibbs R."/>
        </authorList>
    </citation>
    <scope>NUCLEOTIDE SEQUENCE [LARGE SCALE GENOMIC DNA]</scope>
    <source>
        <strain evidence="1 2">DSM 16608</strain>
    </source>
</reference>
<keyword evidence="2" id="KW-1185">Reference proteome</keyword>
<evidence type="ECO:0000313" key="2">
    <source>
        <dbReference type="Proteomes" id="UP000005697"/>
    </source>
</evidence>
<dbReference type="EMBL" id="AEWX01000017">
    <property type="protein sequence ID" value="EGC20218.1"/>
    <property type="molecule type" value="Genomic_DNA"/>
</dbReference>
<gene>
    <name evidence="1" type="ORF">HMPREF9141_1158</name>
</gene>
<dbReference type="Proteomes" id="UP000005697">
    <property type="component" value="Unassembled WGS sequence"/>
</dbReference>
<dbReference type="HOGENOM" id="CLU_209808_0_0_10"/>
<accession>F0F6D6</accession>